<reference evidence="1 2" key="1">
    <citation type="journal article" date="2024" name="G3 (Bethesda)">
        <title>Genome assembly of Hibiscus sabdariffa L. provides insights into metabolisms of medicinal natural products.</title>
        <authorList>
            <person name="Kim T."/>
        </authorList>
    </citation>
    <scope>NUCLEOTIDE SEQUENCE [LARGE SCALE GENOMIC DNA]</scope>
    <source>
        <strain evidence="1">TK-2024</strain>
        <tissue evidence="1">Old leaves</tissue>
    </source>
</reference>
<evidence type="ECO:0000313" key="1">
    <source>
        <dbReference type="EMBL" id="KAK9018273.1"/>
    </source>
</evidence>
<comment type="caution">
    <text evidence="1">The sequence shown here is derived from an EMBL/GenBank/DDBJ whole genome shotgun (WGS) entry which is preliminary data.</text>
</comment>
<sequence length="66" mass="7577">MASKRRMKMEARGYFVVKKEKGRSTTNGCPSLRVRLRAEAVAWEEEAIKATSPEADWLIPHMRISN</sequence>
<dbReference type="EMBL" id="JBBPBN010000019">
    <property type="protein sequence ID" value="KAK9018273.1"/>
    <property type="molecule type" value="Genomic_DNA"/>
</dbReference>
<evidence type="ECO:0000313" key="2">
    <source>
        <dbReference type="Proteomes" id="UP001396334"/>
    </source>
</evidence>
<accession>A0ABR2RZ65</accession>
<name>A0ABR2RZ65_9ROSI</name>
<gene>
    <name evidence="1" type="ORF">V6N11_001251</name>
</gene>
<dbReference type="Proteomes" id="UP001396334">
    <property type="component" value="Unassembled WGS sequence"/>
</dbReference>
<proteinExistence type="predicted"/>
<organism evidence="1 2">
    <name type="scientific">Hibiscus sabdariffa</name>
    <name type="common">roselle</name>
    <dbReference type="NCBI Taxonomy" id="183260"/>
    <lineage>
        <taxon>Eukaryota</taxon>
        <taxon>Viridiplantae</taxon>
        <taxon>Streptophyta</taxon>
        <taxon>Embryophyta</taxon>
        <taxon>Tracheophyta</taxon>
        <taxon>Spermatophyta</taxon>
        <taxon>Magnoliopsida</taxon>
        <taxon>eudicotyledons</taxon>
        <taxon>Gunneridae</taxon>
        <taxon>Pentapetalae</taxon>
        <taxon>rosids</taxon>
        <taxon>malvids</taxon>
        <taxon>Malvales</taxon>
        <taxon>Malvaceae</taxon>
        <taxon>Malvoideae</taxon>
        <taxon>Hibiscus</taxon>
    </lineage>
</organism>
<keyword evidence="2" id="KW-1185">Reference proteome</keyword>
<protein>
    <submittedName>
        <fullName evidence="1">Uncharacterized protein</fullName>
    </submittedName>
</protein>